<accession>A0ABT0L8B1</accession>
<evidence type="ECO:0000256" key="5">
    <source>
        <dbReference type="ARBA" id="ARBA00023136"/>
    </source>
</evidence>
<dbReference type="Proteomes" id="UP001203423">
    <property type="component" value="Unassembled WGS sequence"/>
</dbReference>
<feature type="transmembrane region" description="Helical" evidence="6">
    <location>
        <begin position="394"/>
        <end position="415"/>
    </location>
</feature>
<evidence type="ECO:0000313" key="7">
    <source>
        <dbReference type="EMBL" id="MCL1123898.1"/>
    </source>
</evidence>
<dbReference type="InterPro" id="IPR050833">
    <property type="entry name" value="Poly_Biosynth_Transport"/>
</dbReference>
<evidence type="ECO:0000256" key="1">
    <source>
        <dbReference type="ARBA" id="ARBA00004651"/>
    </source>
</evidence>
<dbReference type="InterPro" id="IPR002797">
    <property type="entry name" value="Polysacc_synth"/>
</dbReference>
<sequence length="418" mass="47221">MSLAKTSILSLIVTVFKMLSGLILNKAVAVFIGPTGLATIGQFKSFIQICMVLGQGGINAGITKYCAESYGDEDKINSVVSTSFVIGFTLSVVIAIVFNLIPQYISVRVFASPEYDYIIRTLGAVLVFYVFNTYFLSVLNGLGNTTYWFKVNIVQSVISIILTLVLIVSYELKGVLLALILNQSLVFLYLLFLLKNNAILVAAKRIDLVDKDNARKLLKFGLMALVSAIVVPVSHIVIRDYMTNELDSASVGYWQGVWYISSMYLMVLTSTLSVYYLPKFSSLRSKYSIWLEVKKGIIIFVLIACVLGYLIYLLREYVIIILFSDKFHEMSVLFKWQLSGDVIKIASWFFGYLMLAKAKVKSFIFCEIFFSILFVILSIYFIDLFGLVGITYAYFINYVIYFFVSFFLVFSELSFSPE</sequence>
<feature type="transmembrane region" description="Helical" evidence="6">
    <location>
        <begin position="217"/>
        <end position="238"/>
    </location>
</feature>
<dbReference type="EMBL" id="JAKIKS010000013">
    <property type="protein sequence ID" value="MCL1123898.1"/>
    <property type="molecule type" value="Genomic_DNA"/>
</dbReference>
<dbReference type="PANTHER" id="PTHR30250:SF30">
    <property type="entry name" value="LIPID III FLIPPASE"/>
    <property type="match status" value="1"/>
</dbReference>
<feature type="transmembrane region" description="Helical" evidence="6">
    <location>
        <begin position="79"/>
        <end position="105"/>
    </location>
</feature>
<keyword evidence="8" id="KW-1185">Reference proteome</keyword>
<feature type="transmembrane region" description="Helical" evidence="6">
    <location>
        <begin position="45"/>
        <end position="67"/>
    </location>
</feature>
<dbReference type="InterPro" id="IPR044550">
    <property type="entry name" value="WzxE"/>
</dbReference>
<feature type="transmembrane region" description="Helical" evidence="6">
    <location>
        <begin position="334"/>
        <end position="355"/>
    </location>
</feature>
<feature type="transmembrane region" description="Helical" evidence="6">
    <location>
        <begin position="117"/>
        <end position="139"/>
    </location>
</feature>
<dbReference type="CDD" id="cd13125">
    <property type="entry name" value="MATE_like_10"/>
    <property type="match status" value="1"/>
</dbReference>
<feature type="transmembrane region" description="Helical" evidence="6">
    <location>
        <begin position="258"/>
        <end position="277"/>
    </location>
</feature>
<reference evidence="7 8" key="1">
    <citation type="submission" date="2022-01" db="EMBL/GenBank/DDBJ databases">
        <title>Whole genome-based taxonomy of the Shewanellaceae.</title>
        <authorList>
            <person name="Martin-Rodriguez A.J."/>
        </authorList>
    </citation>
    <scope>NUCLEOTIDE SEQUENCE [LARGE SCALE GENOMIC DNA]</scope>
    <source>
        <strain evidence="7 8">DSM 17177</strain>
    </source>
</reference>
<dbReference type="Pfam" id="PF01943">
    <property type="entry name" value="Polysacc_synt"/>
    <property type="match status" value="1"/>
</dbReference>
<name>A0ABT0L8B1_9GAMM</name>
<feature type="transmembrane region" description="Helical" evidence="6">
    <location>
        <begin position="362"/>
        <end position="382"/>
    </location>
</feature>
<evidence type="ECO:0000256" key="6">
    <source>
        <dbReference type="SAM" id="Phobius"/>
    </source>
</evidence>
<feature type="transmembrane region" description="Helical" evidence="6">
    <location>
        <begin position="176"/>
        <end position="196"/>
    </location>
</feature>
<keyword evidence="5 6" id="KW-0472">Membrane</keyword>
<comment type="subcellular location">
    <subcellularLocation>
        <location evidence="1">Cell membrane</location>
        <topology evidence="1">Multi-pass membrane protein</topology>
    </subcellularLocation>
</comment>
<gene>
    <name evidence="7" type="ORF">L2764_05225</name>
</gene>
<organism evidence="7 8">
    <name type="scientific">Shewanella surugensis</name>
    <dbReference type="NCBI Taxonomy" id="212020"/>
    <lineage>
        <taxon>Bacteria</taxon>
        <taxon>Pseudomonadati</taxon>
        <taxon>Pseudomonadota</taxon>
        <taxon>Gammaproteobacteria</taxon>
        <taxon>Alteromonadales</taxon>
        <taxon>Shewanellaceae</taxon>
        <taxon>Shewanella</taxon>
    </lineage>
</organism>
<keyword evidence="4 6" id="KW-1133">Transmembrane helix</keyword>
<keyword evidence="3 6" id="KW-0812">Transmembrane</keyword>
<dbReference type="PANTHER" id="PTHR30250">
    <property type="entry name" value="PST FAMILY PREDICTED COLANIC ACID TRANSPORTER"/>
    <property type="match status" value="1"/>
</dbReference>
<evidence type="ECO:0000256" key="4">
    <source>
        <dbReference type="ARBA" id="ARBA00022989"/>
    </source>
</evidence>
<keyword evidence="2" id="KW-1003">Cell membrane</keyword>
<feature type="transmembrane region" description="Helical" evidence="6">
    <location>
        <begin position="297"/>
        <end position="314"/>
    </location>
</feature>
<proteinExistence type="predicted"/>
<feature type="transmembrane region" description="Helical" evidence="6">
    <location>
        <begin position="7"/>
        <end position="33"/>
    </location>
</feature>
<evidence type="ECO:0000256" key="3">
    <source>
        <dbReference type="ARBA" id="ARBA00022692"/>
    </source>
</evidence>
<comment type="caution">
    <text evidence="7">The sequence shown here is derived from an EMBL/GenBank/DDBJ whole genome shotgun (WGS) entry which is preliminary data.</text>
</comment>
<dbReference type="RefSeq" id="WP_248939178.1">
    <property type="nucleotide sequence ID" value="NZ_JAKIKS010000013.1"/>
</dbReference>
<evidence type="ECO:0000256" key="2">
    <source>
        <dbReference type="ARBA" id="ARBA00022475"/>
    </source>
</evidence>
<evidence type="ECO:0000313" key="8">
    <source>
        <dbReference type="Proteomes" id="UP001203423"/>
    </source>
</evidence>
<protein>
    <submittedName>
        <fullName evidence="7">O-antigen translocase</fullName>
    </submittedName>
</protein>
<feature type="transmembrane region" description="Helical" evidence="6">
    <location>
        <begin position="151"/>
        <end position="170"/>
    </location>
</feature>